<evidence type="ECO:0000313" key="1">
    <source>
        <dbReference type="EMBL" id="TFA99271.1"/>
    </source>
</evidence>
<reference evidence="1 2" key="1">
    <citation type="submission" date="2018-01" db="EMBL/GenBank/DDBJ databases">
        <title>Genome characterization of the sugarcane-associated fungus Trichoderma ghanense CCMA-1212 and their application in lignocelulose bioconversion.</title>
        <authorList>
            <person name="Steindorff A.S."/>
            <person name="Mendes T.D."/>
            <person name="Vilela E.S.D."/>
            <person name="Rodrigues D.S."/>
            <person name="Formighieri E.F."/>
            <person name="Melo I.S."/>
            <person name="Favaro L.C.L."/>
        </authorList>
    </citation>
    <scope>NUCLEOTIDE SEQUENCE [LARGE SCALE GENOMIC DNA]</scope>
    <source>
        <strain evidence="1 2">CCMA-1212</strain>
    </source>
</reference>
<accession>A0ABY2GTL1</accession>
<keyword evidence="2" id="KW-1185">Reference proteome</keyword>
<protein>
    <submittedName>
        <fullName evidence="1">Uncharacterized protein</fullName>
    </submittedName>
</protein>
<name>A0ABY2GTL1_9HYPO</name>
<sequence>MLRIVGPGPGWPTAGAGGGAAGRFAVVLLDGDLGPFSSQHALTKGCAPAAAPSLKAVARPGMWTMHIRHSVGAGLLEYVLDLSGPKKYRQVDWYTLLLFDRAAQALLFPADDDAESPSF</sequence>
<dbReference type="GeneID" id="300580529"/>
<gene>
    <name evidence="1" type="ORF">CCMA1212_008977</name>
</gene>
<proteinExistence type="predicted"/>
<dbReference type="Proteomes" id="UP001642720">
    <property type="component" value="Unassembled WGS sequence"/>
</dbReference>
<evidence type="ECO:0000313" key="2">
    <source>
        <dbReference type="Proteomes" id="UP001642720"/>
    </source>
</evidence>
<comment type="caution">
    <text evidence="1">The sequence shown here is derived from an EMBL/GenBank/DDBJ whole genome shotgun (WGS) entry which is preliminary data.</text>
</comment>
<dbReference type="EMBL" id="PPTA01000015">
    <property type="protein sequence ID" value="TFA99271.1"/>
    <property type="molecule type" value="Genomic_DNA"/>
</dbReference>
<organism evidence="1 2">
    <name type="scientific">Trichoderma ghanense</name>
    <dbReference type="NCBI Taxonomy" id="65468"/>
    <lineage>
        <taxon>Eukaryota</taxon>
        <taxon>Fungi</taxon>
        <taxon>Dikarya</taxon>
        <taxon>Ascomycota</taxon>
        <taxon>Pezizomycotina</taxon>
        <taxon>Sordariomycetes</taxon>
        <taxon>Hypocreomycetidae</taxon>
        <taxon>Hypocreales</taxon>
        <taxon>Hypocreaceae</taxon>
        <taxon>Trichoderma</taxon>
    </lineage>
</organism>
<dbReference type="RefSeq" id="XP_073555473.1">
    <property type="nucleotide sequence ID" value="XM_073706079.1"/>
</dbReference>